<dbReference type="Pfam" id="PF03466">
    <property type="entry name" value="LysR_substrate"/>
    <property type="match status" value="1"/>
</dbReference>
<dbReference type="SUPFAM" id="SSF53850">
    <property type="entry name" value="Periplasmic binding protein-like II"/>
    <property type="match status" value="1"/>
</dbReference>
<dbReference type="InterPro" id="IPR005119">
    <property type="entry name" value="LysR_subst-bd"/>
</dbReference>
<keyword evidence="2" id="KW-0805">Transcription regulation</keyword>
<dbReference type="PROSITE" id="PS50931">
    <property type="entry name" value="HTH_LYSR"/>
    <property type="match status" value="1"/>
</dbReference>
<comment type="caution">
    <text evidence="6">The sequence shown here is derived from an EMBL/GenBank/DDBJ whole genome shotgun (WGS) entry which is preliminary data.</text>
</comment>
<evidence type="ECO:0000256" key="1">
    <source>
        <dbReference type="ARBA" id="ARBA00009437"/>
    </source>
</evidence>
<dbReference type="Proteomes" id="UP001595583">
    <property type="component" value="Unassembled WGS sequence"/>
</dbReference>
<feature type="domain" description="HTH lysR-type" evidence="5">
    <location>
        <begin position="6"/>
        <end position="63"/>
    </location>
</feature>
<sequence length="303" mass="33268">MMRSLLPLQWLRAYETAARHRNFSAAATELGLTPAAVSHQIRSLEGELGFKLFERLARRVELTEIGHAYLPSVSKALDDLLVSTVGLFGAEHEAQITVRAPVTLTGSWLAPRLGRFYAEYPGIRVRILAGSWTGPGESTEVDIQFGNGNWPGFESTLLLKAPSVVVARRDAVARFADDKACVAALVRNGVVHIMGCENRWINLARKYGLPEADIRVNVTTDNSVSAIELTRSGFGPCLVQNYYAQPALESGELVTPLHEGLEIEEAQYVLTPRSGQRKNPAAMLFRKWLLDEARADSALARSA</sequence>
<accession>A0ABV7KA00</accession>
<evidence type="ECO:0000256" key="3">
    <source>
        <dbReference type="ARBA" id="ARBA00023125"/>
    </source>
</evidence>
<evidence type="ECO:0000256" key="4">
    <source>
        <dbReference type="ARBA" id="ARBA00023163"/>
    </source>
</evidence>
<protein>
    <submittedName>
        <fullName evidence="6">LysR substrate-binding domain-containing protein</fullName>
    </submittedName>
</protein>
<organism evidence="6 7">
    <name type="scientific">Aquamicrobium soli</name>
    <dbReference type="NCBI Taxonomy" id="1811518"/>
    <lineage>
        <taxon>Bacteria</taxon>
        <taxon>Pseudomonadati</taxon>
        <taxon>Pseudomonadota</taxon>
        <taxon>Alphaproteobacteria</taxon>
        <taxon>Hyphomicrobiales</taxon>
        <taxon>Phyllobacteriaceae</taxon>
        <taxon>Aquamicrobium</taxon>
    </lineage>
</organism>
<dbReference type="RefSeq" id="WP_378219769.1">
    <property type="nucleotide sequence ID" value="NZ_JBHRTK010000009.1"/>
</dbReference>
<dbReference type="SUPFAM" id="SSF46785">
    <property type="entry name" value="Winged helix' DNA-binding domain"/>
    <property type="match status" value="1"/>
</dbReference>
<proteinExistence type="inferred from homology"/>
<dbReference type="InterPro" id="IPR036390">
    <property type="entry name" value="WH_DNA-bd_sf"/>
</dbReference>
<evidence type="ECO:0000259" key="5">
    <source>
        <dbReference type="PROSITE" id="PS50931"/>
    </source>
</evidence>
<gene>
    <name evidence="6" type="ORF">ACFOHJ_06980</name>
</gene>
<dbReference type="Gene3D" id="1.10.10.10">
    <property type="entry name" value="Winged helix-like DNA-binding domain superfamily/Winged helix DNA-binding domain"/>
    <property type="match status" value="1"/>
</dbReference>
<dbReference type="Gene3D" id="3.40.190.10">
    <property type="entry name" value="Periplasmic binding protein-like II"/>
    <property type="match status" value="2"/>
</dbReference>
<keyword evidence="3" id="KW-0238">DNA-binding</keyword>
<keyword evidence="7" id="KW-1185">Reference proteome</keyword>
<dbReference type="EMBL" id="JBHRTK010000009">
    <property type="protein sequence ID" value="MFC3205949.1"/>
    <property type="molecule type" value="Genomic_DNA"/>
</dbReference>
<dbReference type="Pfam" id="PF00126">
    <property type="entry name" value="HTH_1"/>
    <property type="match status" value="1"/>
</dbReference>
<reference evidence="7" key="1">
    <citation type="journal article" date="2019" name="Int. J. Syst. Evol. Microbiol.">
        <title>The Global Catalogue of Microorganisms (GCM) 10K type strain sequencing project: providing services to taxonomists for standard genome sequencing and annotation.</title>
        <authorList>
            <consortium name="The Broad Institute Genomics Platform"/>
            <consortium name="The Broad Institute Genome Sequencing Center for Infectious Disease"/>
            <person name="Wu L."/>
            <person name="Ma J."/>
        </authorList>
    </citation>
    <scope>NUCLEOTIDE SEQUENCE [LARGE SCALE GENOMIC DNA]</scope>
    <source>
        <strain evidence="7">KCTC 52165</strain>
    </source>
</reference>
<comment type="similarity">
    <text evidence="1">Belongs to the LysR transcriptional regulatory family.</text>
</comment>
<evidence type="ECO:0000256" key="2">
    <source>
        <dbReference type="ARBA" id="ARBA00023015"/>
    </source>
</evidence>
<evidence type="ECO:0000313" key="7">
    <source>
        <dbReference type="Proteomes" id="UP001595583"/>
    </source>
</evidence>
<dbReference type="InterPro" id="IPR000847">
    <property type="entry name" value="LysR_HTH_N"/>
</dbReference>
<dbReference type="InterPro" id="IPR058163">
    <property type="entry name" value="LysR-type_TF_proteobact-type"/>
</dbReference>
<keyword evidence="4" id="KW-0804">Transcription</keyword>
<dbReference type="PRINTS" id="PR00039">
    <property type="entry name" value="HTHLYSR"/>
</dbReference>
<evidence type="ECO:0000313" key="6">
    <source>
        <dbReference type="EMBL" id="MFC3205949.1"/>
    </source>
</evidence>
<dbReference type="InterPro" id="IPR036388">
    <property type="entry name" value="WH-like_DNA-bd_sf"/>
</dbReference>
<name>A0ABV7KA00_9HYPH</name>
<dbReference type="PANTHER" id="PTHR30537">
    <property type="entry name" value="HTH-TYPE TRANSCRIPTIONAL REGULATOR"/>
    <property type="match status" value="1"/>
</dbReference>
<dbReference type="PANTHER" id="PTHR30537:SF74">
    <property type="entry name" value="HTH-TYPE TRANSCRIPTIONAL REGULATOR TRPI"/>
    <property type="match status" value="1"/>
</dbReference>